<reference evidence="1" key="1">
    <citation type="submission" date="2018-09" db="EMBL/GenBank/DDBJ databases">
        <title>Genome sequencing and analysis.</title>
        <authorList>
            <person name="Huang Y.-T."/>
        </authorList>
    </citation>
    <scope>NUCLEOTIDE SEQUENCE</scope>
    <source>
        <strain evidence="1">HIDE</strain>
    </source>
</reference>
<dbReference type="EMBL" id="CP032664">
    <property type="protein sequence ID" value="QQO84111.1"/>
    <property type="molecule type" value="Genomic_DNA"/>
</dbReference>
<organism evidence="1">
    <name type="scientific">Shewanella algae</name>
    <dbReference type="NCBI Taxonomy" id="38313"/>
    <lineage>
        <taxon>Bacteria</taxon>
        <taxon>Pseudomonadati</taxon>
        <taxon>Pseudomonadota</taxon>
        <taxon>Gammaproteobacteria</taxon>
        <taxon>Alteromonadales</taxon>
        <taxon>Shewanellaceae</taxon>
        <taxon>Shewanella</taxon>
    </lineage>
</organism>
<dbReference type="RefSeq" id="WP_397608952.1">
    <property type="nucleotide sequence ID" value="NZ_CP032664.1"/>
</dbReference>
<sequence>MSKLTSLEIKALCNLAKKIILLNESYKRISDSIHDVIHEQITVTVDLDEKGAYESAKKYLELVIETMPSMEEEMNVILQHFVICESICELR</sequence>
<evidence type="ECO:0000313" key="1">
    <source>
        <dbReference type="EMBL" id="QQO84111.1"/>
    </source>
</evidence>
<gene>
    <name evidence="1" type="ORF">D7032_13165</name>
</gene>
<accession>A0A7T8IQA5</accession>
<protein>
    <submittedName>
        <fullName evidence="1">Uncharacterized protein</fullName>
    </submittedName>
</protein>
<dbReference type="AlphaFoldDB" id="A0A7T8IQA5"/>
<name>A0A7T8IQA5_9GAMM</name>
<proteinExistence type="predicted"/>